<gene>
    <name evidence="2" type="ORF">ETH_00032655</name>
</gene>
<keyword evidence="3" id="KW-1185">Reference proteome</keyword>
<dbReference type="VEuPathDB" id="ToxoDB:ETH_00032655"/>
<sequence length="66" mass="7259">MHATHLLKTKTPNTLPRTYTAANQQITNGKQATLRLPLFAENACPSPSVQPTPRLTGCQHQLQHVS</sequence>
<dbReference type="AlphaFoldDB" id="U6L4B5"/>
<evidence type="ECO:0000313" key="3">
    <source>
        <dbReference type="Proteomes" id="UP000030747"/>
    </source>
</evidence>
<dbReference type="Proteomes" id="UP000030747">
    <property type="component" value="Unassembled WGS sequence"/>
</dbReference>
<evidence type="ECO:0000313" key="2">
    <source>
        <dbReference type="EMBL" id="CDJ44048.1"/>
    </source>
</evidence>
<dbReference type="GeneID" id="25255597"/>
<reference evidence="2" key="1">
    <citation type="submission" date="2013-10" db="EMBL/GenBank/DDBJ databases">
        <title>Genomic analysis of the causative agents of coccidiosis in chickens.</title>
        <authorList>
            <person name="Reid A.J."/>
            <person name="Blake D."/>
            <person name="Billington K."/>
            <person name="Browne H."/>
            <person name="Dunn M."/>
            <person name="Hung S."/>
            <person name="Kawahara F."/>
            <person name="Miranda-Saavedra D."/>
            <person name="Mourier T."/>
            <person name="Nagra H."/>
            <person name="Otto T.D."/>
            <person name="Rawlings N."/>
            <person name="Sanchez A."/>
            <person name="Sanders M."/>
            <person name="Subramaniam C."/>
            <person name="Tay Y."/>
            <person name="Dear P."/>
            <person name="Doerig C."/>
            <person name="Gruber A."/>
            <person name="Parkinson J."/>
            <person name="Shirley M."/>
            <person name="Wan K.L."/>
            <person name="Berriman M."/>
            <person name="Tomley F."/>
            <person name="Pain A."/>
        </authorList>
    </citation>
    <scope>NUCLEOTIDE SEQUENCE [LARGE SCALE GENOMIC DNA]</scope>
    <source>
        <strain evidence="2">Houghton</strain>
    </source>
</reference>
<organism evidence="2 3">
    <name type="scientific">Eimeria tenella</name>
    <name type="common">Coccidian parasite</name>
    <dbReference type="NCBI Taxonomy" id="5802"/>
    <lineage>
        <taxon>Eukaryota</taxon>
        <taxon>Sar</taxon>
        <taxon>Alveolata</taxon>
        <taxon>Apicomplexa</taxon>
        <taxon>Conoidasida</taxon>
        <taxon>Coccidia</taxon>
        <taxon>Eucoccidiorida</taxon>
        <taxon>Eimeriorina</taxon>
        <taxon>Eimeriidae</taxon>
        <taxon>Eimeria</taxon>
    </lineage>
</organism>
<feature type="region of interest" description="Disordered" evidence="1">
    <location>
        <begin position="47"/>
        <end position="66"/>
    </location>
</feature>
<dbReference type="EMBL" id="HG676497">
    <property type="protein sequence ID" value="CDJ44048.1"/>
    <property type="molecule type" value="Genomic_DNA"/>
</dbReference>
<accession>U6L4B5</accession>
<proteinExistence type="predicted"/>
<reference evidence="2" key="2">
    <citation type="submission" date="2013-10" db="EMBL/GenBank/DDBJ databases">
        <authorList>
            <person name="Aslett M."/>
        </authorList>
    </citation>
    <scope>NUCLEOTIDE SEQUENCE [LARGE SCALE GENOMIC DNA]</scope>
    <source>
        <strain evidence="2">Houghton</strain>
    </source>
</reference>
<evidence type="ECO:0000256" key="1">
    <source>
        <dbReference type="SAM" id="MobiDB-lite"/>
    </source>
</evidence>
<dbReference type="RefSeq" id="XP_013234797.1">
    <property type="nucleotide sequence ID" value="XM_013379343.1"/>
</dbReference>
<protein>
    <submittedName>
        <fullName evidence="2">Uncharacterized protein</fullName>
    </submittedName>
</protein>
<name>U6L4B5_EIMTE</name>